<gene>
    <name evidence="8" type="ORF">GALL_355590</name>
</gene>
<comment type="caution">
    <text evidence="8">The sequence shown here is derived from an EMBL/GenBank/DDBJ whole genome shotgun (WGS) entry which is preliminary data.</text>
</comment>
<evidence type="ECO:0000256" key="4">
    <source>
        <dbReference type="ARBA" id="ARBA00022692"/>
    </source>
</evidence>
<keyword evidence="4 7" id="KW-0812">Transmembrane</keyword>
<keyword evidence="6 7" id="KW-0472">Membrane</keyword>
<name>A0A1J5QHB3_9ZZZZ</name>
<keyword evidence="5 7" id="KW-1133">Transmembrane helix</keyword>
<accession>A0A1J5QHB3</accession>
<evidence type="ECO:0000256" key="3">
    <source>
        <dbReference type="ARBA" id="ARBA00022448"/>
    </source>
</evidence>
<evidence type="ECO:0000256" key="1">
    <source>
        <dbReference type="ARBA" id="ARBA00004127"/>
    </source>
</evidence>
<comment type="similarity">
    <text evidence="2">Belongs to the major facilitator superfamily.</text>
</comment>
<evidence type="ECO:0000313" key="8">
    <source>
        <dbReference type="EMBL" id="OIQ82642.1"/>
    </source>
</evidence>
<dbReference type="PANTHER" id="PTHR23514">
    <property type="entry name" value="BYPASS OF STOP CODON PROTEIN 6"/>
    <property type="match status" value="1"/>
</dbReference>
<feature type="transmembrane region" description="Helical" evidence="7">
    <location>
        <begin position="122"/>
        <end position="143"/>
    </location>
</feature>
<feature type="transmembrane region" description="Helical" evidence="7">
    <location>
        <begin position="149"/>
        <end position="168"/>
    </location>
</feature>
<dbReference type="GO" id="GO:0016020">
    <property type="term" value="C:membrane"/>
    <property type="evidence" value="ECO:0007669"/>
    <property type="project" value="TreeGrafter"/>
</dbReference>
<dbReference type="InterPro" id="IPR036259">
    <property type="entry name" value="MFS_trans_sf"/>
</dbReference>
<dbReference type="GO" id="GO:0022857">
    <property type="term" value="F:transmembrane transporter activity"/>
    <property type="evidence" value="ECO:0007669"/>
    <property type="project" value="InterPro"/>
</dbReference>
<feature type="transmembrane region" description="Helical" evidence="7">
    <location>
        <begin position="63"/>
        <end position="80"/>
    </location>
</feature>
<dbReference type="EMBL" id="MLJW01000781">
    <property type="protein sequence ID" value="OIQ82642.1"/>
    <property type="molecule type" value="Genomic_DNA"/>
</dbReference>
<feature type="transmembrane region" description="Helical" evidence="7">
    <location>
        <begin position="86"/>
        <end position="110"/>
    </location>
</feature>
<reference evidence="8" key="1">
    <citation type="submission" date="2016-10" db="EMBL/GenBank/DDBJ databases">
        <title>Sequence of Gallionella enrichment culture.</title>
        <authorList>
            <person name="Poehlein A."/>
            <person name="Muehling M."/>
            <person name="Daniel R."/>
        </authorList>
    </citation>
    <scope>NUCLEOTIDE SEQUENCE</scope>
</reference>
<organism evidence="8">
    <name type="scientific">mine drainage metagenome</name>
    <dbReference type="NCBI Taxonomy" id="410659"/>
    <lineage>
        <taxon>unclassified sequences</taxon>
        <taxon>metagenomes</taxon>
        <taxon>ecological metagenomes</taxon>
    </lineage>
</organism>
<dbReference type="Gene3D" id="1.20.1250.20">
    <property type="entry name" value="MFS general substrate transporter like domains"/>
    <property type="match status" value="1"/>
</dbReference>
<dbReference type="InterPro" id="IPR051788">
    <property type="entry name" value="MFS_Transporter"/>
</dbReference>
<dbReference type="Pfam" id="PF07690">
    <property type="entry name" value="MFS_1"/>
    <property type="match status" value="1"/>
</dbReference>
<comment type="subcellular location">
    <subcellularLocation>
        <location evidence="1">Endomembrane system</location>
        <topology evidence="1">Multi-pass membrane protein</topology>
    </subcellularLocation>
</comment>
<keyword evidence="3" id="KW-0813">Transport</keyword>
<dbReference type="InterPro" id="IPR011701">
    <property type="entry name" value="MFS"/>
</dbReference>
<protein>
    <submittedName>
        <fullName evidence="8">Major facilitator superfamily protein</fullName>
    </submittedName>
</protein>
<dbReference type="SUPFAM" id="SSF103473">
    <property type="entry name" value="MFS general substrate transporter"/>
    <property type="match status" value="1"/>
</dbReference>
<feature type="transmembrane region" description="Helical" evidence="7">
    <location>
        <begin position="30"/>
        <end position="51"/>
    </location>
</feature>
<evidence type="ECO:0000256" key="2">
    <source>
        <dbReference type="ARBA" id="ARBA00008335"/>
    </source>
</evidence>
<evidence type="ECO:0000256" key="7">
    <source>
        <dbReference type="SAM" id="Phobius"/>
    </source>
</evidence>
<sequence length="182" mass="18022">MAAVVMAVAIENATTYWASDMLRTQTSMGAGLASAAVTALVAGMSVARFTLGPLSLRVSPESLLIGSFALAGVGWLIFWLSSAPALAMLGLVVAGLGYGAQYPIGVVLVLRASEGRPDAAQARSSFASGGALAVAPFLLGAVADALGTHTAFLLIPVLLVLGGLAVAAGRGALLRAGTAVTA</sequence>
<proteinExistence type="inferred from homology"/>
<dbReference type="GO" id="GO:0012505">
    <property type="term" value="C:endomembrane system"/>
    <property type="evidence" value="ECO:0007669"/>
    <property type="project" value="UniProtKB-SubCell"/>
</dbReference>
<dbReference type="AlphaFoldDB" id="A0A1J5QHB3"/>
<dbReference type="PANTHER" id="PTHR23514:SF3">
    <property type="entry name" value="BYPASS OF STOP CODON PROTEIN 6"/>
    <property type="match status" value="1"/>
</dbReference>
<evidence type="ECO:0000256" key="6">
    <source>
        <dbReference type="ARBA" id="ARBA00023136"/>
    </source>
</evidence>
<evidence type="ECO:0000256" key="5">
    <source>
        <dbReference type="ARBA" id="ARBA00022989"/>
    </source>
</evidence>